<reference evidence="1 2" key="1">
    <citation type="submission" date="2018-08" db="EMBL/GenBank/DDBJ databases">
        <title>A genome reference for cultivated species of the human gut microbiota.</title>
        <authorList>
            <person name="Zou Y."/>
            <person name="Xue W."/>
            <person name="Luo G."/>
        </authorList>
    </citation>
    <scope>NUCLEOTIDE SEQUENCE [LARGE SCALE GENOMIC DNA]</scope>
    <source>
        <strain evidence="1 2">AM42-1AC</strain>
    </source>
</reference>
<proteinExistence type="predicted"/>
<dbReference type="EMBL" id="QSFX01000023">
    <property type="protein sequence ID" value="RHA86894.1"/>
    <property type="molecule type" value="Genomic_DNA"/>
</dbReference>
<protein>
    <submittedName>
        <fullName evidence="1">Uncharacterized protein</fullName>
    </submittedName>
</protein>
<name>A0A3R6ETT5_9FIRM</name>
<gene>
    <name evidence="1" type="ORF">DW914_12410</name>
</gene>
<accession>A0A3R6ETT5</accession>
<comment type="caution">
    <text evidence="1">The sequence shown here is derived from an EMBL/GenBank/DDBJ whole genome shotgun (WGS) entry which is preliminary data.</text>
</comment>
<evidence type="ECO:0000313" key="1">
    <source>
        <dbReference type="EMBL" id="RHA86894.1"/>
    </source>
</evidence>
<dbReference type="AlphaFoldDB" id="A0A3R6ETT5"/>
<sequence length="119" mass="13281">MPVSFFSYNPASYFVFKFNLTESADEAGIPPLQDSIKLNVPVLLVVAEYVTDVVLSYVEPFSHLDVSTYNCPFVQLEKTVPFECLTLSKLHTGHDVVYALLKNTVFDLPVNLLLLPLAV</sequence>
<organism evidence="1 2">
    <name type="scientific">Roseburia inulinivorans</name>
    <dbReference type="NCBI Taxonomy" id="360807"/>
    <lineage>
        <taxon>Bacteria</taxon>
        <taxon>Bacillati</taxon>
        <taxon>Bacillota</taxon>
        <taxon>Clostridia</taxon>
        <taxon>Lachnospirales</taxon>
        <taxon>Lachnospiraceae</taxon>
        <taxon>Roseburia</taxon>
    </lineage>
</organism>
<dbReference type="Proteomes" id="UP000283492">
    <property type="component" value="Unassembled WGS sequence"/>
</dbReference>
<evidence type="ECO:0000313" key="2">
    <source>
        <dbReference type="Proteomes" id="UP000283492"/>
    </source>
</evidence>